<dbReference type="Gene3D" id="3.30.1120.10">
    <property type="match status" value="1"/>
</dbReference>
<feature type="non-terminal residue" evidence="8">
    <location>
        <position position="1"/>
    </location>
</feature>
<gene>
    <name evidence="8" type="ORF">ONB1V03_LOCUS7623</name>
</gene>
<comment type="similarity">
    <text evidence="2">Belongs to the sulfatase family.</text>
</comment>
<dbReference type="PANTHER" id="PTHR10342">
    <property type="entry name" value="ARYLSULFATASE"/>
    <property type="match status" value="1"/>
</dbReference>
<keyword evidence="3" id="KW-0479">Metal-binding</keyword>
<keyword evidence="6" id="KW-0732">Signal</keyword>
<dbReference type="SUPFAM" id="SSF53649">
    <property type="entry name" value="Alkaline phosphatase-like"/>
    <property type="match status" value="1"/>
</dbReference>
<organism evidence="8">
    <name type="scientific">Oppiella nova</name>
    <dbReference type="NCBI Taxonomy" id="334625"/>
    <lineage>
        <taxon>Eukaryota</taxon>
        <taxon>Metazoa</taxon>
        <taxon>Ecdysozoa</taxon>
        <taxon>Arthropoda</taxon>
        <taxon>Chelicerata</taxon>
        <taxon>Arachnida</taxon>
        <taxon>Acari</taxon>
        <taxon>Acariformes</taxon>
        <taxon>Sarcoptiformes</taxon>
        <taxon>Oribatida</taxon>
        <taxon>Brachypylina</taxon>
        <taxon>Oppioidea</taxon>
        <taxon>Oppiidae</taxon>
        <taxon>Oppiella</taxon>
    </lineage>
</organism>
<dbReference type="Pfam" id="PF00884">
    <property type="entry name" value="Sulfatase"/>
    <property type="match status" value="1"/>
</dbReference>
<feature type="signal peptide" evidence="6">
    <location>
        <begin position="1"/>
        <end position="19"/>
    </location>
</feature>
<evidence type="ECO:0000256" key="2">
    <source>
        <dbReference type="ARBA" id="ARBA00008779"/>
    </source>
</evidence>
<dbReference type="PANTHER" id="PTHR10342:SF273">
    <property type="entry name" value="RE14504P"/>
    <property type="match status" value="1"/>
</dbReference>
<keyword evidence="4" id="KW-0106">Calcium</keyword>
<evidence type="ECO:0000256" key="3">
    <source>
        <dbReference type="ARBA" id="ARBA00022723"/>
    </source>
</evidence>
<name>A0A7R9LY79_9ACAR</name>
<dbReference type="Proteomes" id="UP000728032">
    <property type="component" value="Unassembled WGS sequence"/>
</dbReference>
<keyword evidence="9" id="KW-1185">Reference proteome</keyword>
<evidence type="ECO:0000313" key="8">
    <source>
        <dbReference type="EMBL" id="CAD7650082.1"/>
    </source>
</evidence>
<accession>A0A7R9LY79</accession>
<evidence type="ECO:0000259" key="7">
    <source>
        <dbReference type="Pfam" id="PF00884"/>
    </source>
</evidence>
<reference evidence="8" key="1">
    <citation type="submission" date="2020-11" db="EMBL/GenBank/DDBJ databases">
        <authorList>
            <person name="Tran Van P."/>
        </authorList>
    </citation>
    <scope>NUCLEOTIDE SEQUENCE</scope>
</reference>
<protein>
    <recommendedName>
        <fullName evidence="7">Sulfatase N-terminal domain-containing protein</fullName>
    </recommendedName>
</protein>
<dbReference type="EMBL" id="OC918775">
    <property type="protein sequence ID" value="CAD7650082.1"/>
    <property type="molecule type" value="Genomic_DNA"/>
</dbReference>
<evidence type="ECO:0000256" key="1">
    <source>
        <dbReference type="ARBA" id="ARBA00001913"/>
    </source>
</evidence>
<dbReference type="OrthoDB" id="103349at2759"/>
<dbReference type="GO" id="GO:0046872">
    <property type="term" value="F:metal ion binding"/>
    <property type="evidence" value="ECO:0007669"/>
    <property type="project" value="UniProtKB-KW"/>
</dbReference>
<proteinExistence type="inferred from homology"/>
<sequence length="552" mass="63570">LVLGSYYFLTIICVTQSVAKQLPPNVVIFMADDMGWADVGYHSDHILTPNIDTLAADGVVLNNFYVQPACNPSRGALLTGRHPIHFGFQHGVLMPLMATGLPLHFKLLPQYLKQYSYATHIVGMFIYKNSKWHLGFMNREYTPTYRGFDSHVGYWTNRPFYFNHTNCDPYDRVSCGYDFRHNMDVVTNASGVYSTHYFTDRCLHIIDEHNTSEPLFLYMPYQAIHMSADKFPVEAPQQYIDMFAYIESDMRRGLAAAAYSMDESIGAVVERLHSRQMLENSIIIFMSDNGGTTGTHFGIRVPAFIWSPLLNKSGYVSDAMIHVTDILPTILDAVHNSTGILNEQFIYGKSQWNTLSNNKLPVRTEIIHNINYFTNTSAIRWYDWKLIQDKTLERSGLWVRTLGYQNMGLNRESLQSLQSKDRVNSKSYQVLSKMNRRPDYEVLKESVVECEPHEPTHPANNDCTTELCLFNIRDDPCEYHNLIGETDPQFVKFLWQKLIAFNETSVPPLTLPLMSSIDPRSDPKLYNNTWINWLDREREDMGDSMDMTRSEL</sequence>
<dbReference type="EMBL" id="CAJPVJ010003950">
    <property type="protein sequence ID" value="CAG2168130.1"/>
    <property type="molecule type" value="Genomic_DNA"/>
</dbReference>
<evidence type="ECO:0000256" key="6">
    <source>
        <dbReference type="SAM" id="SignalP"/>
    </source>
</evidence>
<dbReference type="InterPro" id="IPR000917">
    <property type="entry name" value="Sulfatase_N"/>
</dbReference>
<dbReference type="Gene3D" id="3.40.720.10">
    <property type="entry name" value="Alkaline Phosphatase, subunit A"/>
    <property type="match status" value="1"/>
</dbReference>
<keyword evidence="5" id="KW-0325">Glycoprotein</keyword>
<evidence type="ECO:0000256" key="4">
    <source>
        <dbReference type="ARBA" id="ARBA00022837"/>
    </source>
</evidence>
<comment type="cofactor">
    <cofactor evidence="1">
        <name>Ca(2+)</name>
        <dbReference type="ChEBI" id="CHEBI:29108"/>
    </cofactor>
</comment>
<evidence type="ECO:0000313" key="9">
    <source>
        <dbReference type="Proteomes" id="UP000728032"/>
    </source>
</evidence>
<feature type="domain" description="Sulfatase N-terminal" evidence="7">
    <location>
        <begin position="24"/>
        <end position="334"/>
    </location>
</feature>
<dbReference type="AlphaFoldDB" id="A0A7R9LY79"/>
<feature type="chain" id="PRO_5035680447" description="Sulfatase N-terminal domain-containing protein" evidence="6">
    <location>
        <begin position="20"/>
        <end position="552"/>
    </location>
</feature>
<dbReference type="InterPro" id="IPR017850">
    <property type="entry name" value="Alkaline_phosphatase_core_sf"/>
</dbReference>
<dbReference type="GO" id="GO:0008484">
    <property type="term" value="F:sulfuric ester hydrolase activity"/>
    <property type="evidence" value="ECO:0007669"/>
    <property type="project" value="InterPro"/>
</dbReference>
<dbReference type="CDD" id="cd16029">
    <property type="entry name" value="4-S"/>
    <property type="match status" value="1"/>
</dbReference>
<dbReference type="InterPro" id="IPR047115">
    <property type="entry name" value="ARSB"/>
</dbReference>
<evidence type="ECO:0000256" key="5">
    <source>
        <dbReference type="ARBA" id="ARBA00023180"/>
    </source>
</evidence>